<evidence type="ECO:0000256" key="2">
    <source>
        <dbReference type="ARBA" id="ARBA00002049"/>
    </source>
</evidence>
<dbReference type="GO" id="GO:0046100">
    <property type="term" value="P:hypoxanthine metabolic process"/>
    <property type="evidence" value="ECO:0007669"/>
    <property type="project" value="TreeGrafter"/>
</dbReference>
<dbReference type="GO" id="GO:0000166">
    <property type="term" value="F:nucleotide binding"/>
    <property type="evidence" value="ECO:0007669"/>
    <property type="project" value="UniProtKB-KW"/>
</dbReference>
<dbReference type="InterPro" id="IPR050408">
    <property type="entry name" value="HGPRT"/>
</dbReference>
<dbReference type="InterPro" id="IPR029057">
    <property type="entry name" value="PRTase-like"/>
</dbReference>
<accession>A0A1W1V2U0</accession>
<comment type="subcellular location">
    <subcellularLocation>
        <location evidence="3 16">Cytoplasm</location>
    </subcellularLocation>
</comment>
<evidence type="ECO:0000256" key="4">
    <source>
        <dbReference type="ARBA" id="ARBA00004669"/>
    </source>
</evidence>
<keyword evidence="19" id="KW-1185">Reference proteome</keyword>
<evidence type="ECO:0000256" key="5">
    <source>
        <dbReference type="ARBA" id="ARBA00004676"/>
    </source>
</evidence>
<proteinExistence type="inferred from homology"/>
<evidence type="ECO:0000256" key="12">
    <source>
        <dbReference type="ARBA" id="ARBA00022741"/>
    </source>
</evidence>
<comment type="pathway">
    <text evidence="4 16">Purine metabolism; IMP biosynthesis via salvage pathway; IMP from hypoxanthine: step 1/1.</text>
</comment>
<dbReference type="GO" id="GO:0005829">
    <property type="term" value="C:cytosol"/>
    <property type="evidence" value="ECO:0007669"/>
    <property type="project" value="TreeGrafter"/>
</dbReference>
<evidence type="ECO:0000256" key="13">
    <source>
        <dbReference type="ARBA" id="ARBA00022842"/>
    </source>
</evidence>
<evidence type="ECO:0000256" key="7">
    <source>
        <dbReference type="ARBA" id="ARBA00022490"/>
    </source>
</evidence>
<keyword evidence="12 16" id="KW-0547">Nucleotide-binding</keyword>
<evidence type="ECO:0000256" key="16">
    <source>
        <dbReference type="RuleBase" id="RU364099"/>
    </source>
</evidence>
<evidence type="ECO:0000313" key="19">
    <source>
        <dbReference type="Proteomes" id="UP000192368"/>
    </source>
</evidence>
<dbReference type="Proteomes" id="UP000192368">
    <property type="component" value="Unassembled WGS sequence"/>
</dbReference>
<evidence type="ECO:0000259" key="17">
    <source>
        <dbReference type="Pfam" id="PF00156"/>
    </source>
</evidence>
<dbReference type="PANTHER" id="PTHR43340">
    <property type="entry name" value="HYPOXANTHINE-GUANINE PHOSPHORIBOSYLTRANSFERASE"/>
    <property type="match status" value="1"/>
</dbReference>
<dbReference type="GO" id="GO:0000287">
    <property type="term" value="F:magnesium ion binding"/>
    <property type="evidence" value="ECO:0007669"/>
    <property type="project" value="TreeGrafter"/>
</dbReference>
<comment type="cofactor">
    <cofactor evidence="1 16">
        <name>Mg(2+)</name>
        <dbReference type="ChEBI" id="CHEBI:18420"/>
    </cofactor>
</comment>
<dbReference type="NCBIfam" id="TIGR01203">
    <property type="entry name" value="HGPRTase"/>
    <property type="match status" value="1"/>
</dbReference>
<name>A0A1W1V2U0_PEPAS</name>
<dbReference type="FunFam" id="3.40.50.2020:FF:000006">
    <property type="entry name" value="Hypoxanthine phosphoribosyltransferase"/>
    <property type="match status" value="1"/>
</dbReference>
<evidence type="ECO:0000256" key="8">
    <source>
        <dbReference type="ARBA" id="ARBA00022676"/>
    </source>
</evidence>
<sequence length="179" mass="20600">MDIEKKKWEVLCSEEKLEDISKEVGAKISEDYKDKNLLVISILKGALFFTAELTKHITPVTKIDFMMTSSYGDGEINIGKVKVIKDIDYDLDGYDVLIVDDILDTGITMEFLVDHLKKKNPTSIKTCVMFNKQERRAADISADYIGMEIEDKFLVGYGLDFKDRYRNIPYVFCVLDEDR</sequence>
<dbReference type="GO" id="GO:0052657">
    <property type="term" value="F:guanine phosphoribosyltransferase activity"/>
    <property type="evidence" value="ECO:0007669"/>
    <property type="project" value="UniProtKB-ARBA"/>
</dbReference>
<dbReference type="GO" id="GO:0032263">
    <property type="term" value="P:GMP salvage"/>
    <property type="evidence" value="ECO:0007669"/>
    <property type="project" value="TreeGrafter"/>
</dbReference>
<dbReference type="GO" id="GO:0006166">
    <property type="term" value="P:purine ribonucleoside salvage"/>
    <property type="evidence" value="ECO:0007669"/>
    <property type="project" value="UniProtKB-KW"/>
</dbReference>
<dbReference type="PANTHER" id="PTHR43340:SF1">
    <property type="entry name" value="HYPOXANTHINE PHOSPHORIBOSYLTRANSFERASE"/>
    <property type="match status" value="1"/>
</dbReference>
<gene>
    <name evidence="18" type="ORF">SAMN00017477_1089</name>
</gene>
<dbReference type="InterPro" id="IPR000836">
    <property type="entry name" value="PRTase_dom"/>
</dbReference>
<dbReference type="GO" id="GO:0004422">
    <property type="term" value="F:hypoxanthine phosphoribosyltransferase activity"/>
    <property type="evidence" value="ECO:0007669"/>
    <property type="project" value="InterPro"/>
</dbReference>
<dbReference type="AlphaFoldDB" id="A0A1W1V2U0"/>
<evidence type="ECO:0000256" key="10">
    <source>
        <dbReference type="ARBA" id="ARBA00022723"/>
    </source>
</evidence>
<dbReference type="Pfam" id="PF00156">
    <property type="entry name" value="Pribosyltran"/>
    <property type="match status" value="1"/>
</dbReference>
<protein>
    <recommendedName>
        <fullName evidence="16">Hypoxanthine phosphoribosyltransferase</fullName>
        <ecNumber evidence="16">2.4.2.8</ecNumber>
    </recommendedName>
</protein>
<evidence type="ECO:0000256" key="3">
    <source>
        <dbReference type="ARBA" id="ARBA00004496"/>
    </source>
</evidence>
<organism evidence="18 19">
    <name type="scientific">Peptoniphilus asaccharolyticus DSM 20463</name>
    <dbReference type="NCBI Taxonomy" id="573058"/>
    <lineage>
        <taxon>Bacteria</taxon>
        <taxon>Bacillati</taxon>
        <taxon>Bacillota</taxon>
        <taxon>Tissierellia</taxon>
        <taxon>Tissierellales</taxon>
        <taxon>Peptoniphilaceae</taxon>
        <taxon>Peptoniphilus</taxon>
    </lineage>
</organism>
<keyword evidence="13 16" id="KW-0460">Magnesium</keyword>
<dbReference type="SUPFAM" id="SSF53271">
    <property type="entry name" value="PRTase-like"/>
    <property type="match status" value="1"/>
</dbReference>
<dbReference type="UniPathway" id="UPA00591">
    <property type="reaction ID" value="UER00648"/>
</dbReference>
<comment type="catalytic activity">
    <reaction evidence="14">
        <text>GMP + diphosphate = guanine + 5-phospho-alpha-D-ribose 1-diphosphate</text>
        <dbReference type="Rhea" id="RHEA:25424"/>
        <dbReference type="ChEBI" id="CHEBI:16235"/>
        <dbReference type="ChEBI" id="CHEBI:33019"/>
        <dbReference type="ChEBI" id="CHEBI:58017"/>
        <dbReference type="ChEBI" id="CHEBI:58115"/>
        <dbReference type="EC" id="2.4.2.8"/>
    </reaction>
    <physiologicalReaction direction="right-to-left" evidence="14">
        <dbReference type="Rhea" id="RHEA:25426"/>
    </physiologicalReaction>
</comment>
<evidence type="ECO:0000313" key="18">
    <source>
        <dbReference type="EMBL" id="SMB87344.1"/>
    </source>
</evidence>
<dbReference type="OrthoDB" id="9802824at2"/>
<evidence type="ECO:0000256" key="9">
    <source>
        <dbReference type="ARBA" id="ARBA00022679"/>
    </source>
</evidence>
<dbReference type="STRING" id="573058.SAMN00017477_1089"/>
<dbReference type="GO" id="GO:0032264">
    <property type="term" value="P:IMP salvage"/>
    <property type="evidence" value="ECO:0007669"/>
    <property type="project" value="UniProtKB-UniPathway"/>
</dbReference>
<comment type="catalytic activity">
    <reaction evidence="15">
        <text>IMP + diphosphate = hypoxanthine + 5-phospho-alpha-D-ribose 1-diphosphate</text>
        <dbReference type="Rhea" id="RHEA:17973"/>
        <dbReference type="ChEBI" id="CHEBI:17368"/>
        <dbReference type="ChEBI" id="CHEBI:33019"/>
        <dbReference type="ChEBI" id="CHEBI:58017"/>
        <dbReference type="ChEBI" id="CHEBI:58053"/>
        <dbReference type="EC" id="2.4.2.8"/>
    </reaction>
    <physiologicalReaction direction="right-to-left" evidence="15">
        <dbReference type="Rhea" id="RHEA:17975"/>
    </physiologicalReaction>
</comment>
<comment type="function">
    <text evidence="2">Purine salvage pathway enzyme that catalyzes the transfer of the ribosyl-5-phosphate group from 5-phospho-alpha-D-ribose 1-diphosphate (PRPP) to the N9 position of the 6-oxopurines hypoxanthine and guanine to form the corresponding ribonucleotides IMP (inosine 5'-monophosphate) and GMP (guanosine 5'-monophosphate), with the release of PPi.</text>
</comment>
<comment type="similarity">
    <text evidence="6 16">Belongs to the purine/pyrimidine phosphoribosyltransferase family.</text>
</comment>
<dbReference type="EMBL" id="FWWR01000009">
    <property type="protein sequence ID" value="SMB87344.1"/>
    <property type="molecule type" value="Genomic_DNA"/>
</dbReference>
<evidence type="ECO:0000256" key="15">
    <source>
        <dbReference type="ARBA" id="ARBA00049402"/>
    </source>
</evidence>
<dbReference type="Gene3D" id="3.40.50.2020">
    <property type="match status" value="1"/>
</dbReference>
<dbReference type="EC" id="2.4.2.8" evidence="16"/>
<evidence type="ECO:0000256" key="14">
    <source>
        <dbReference type="ARBA" id="ARBA00048811"/>
    </source>
</evidence>
<evidence type="ECO:0000256" key="11">
    <source>
        <dbReference type="ARBA" id="ARBA00022726"/>
    </source>
</evidence>
<dbReference type="CDD" id="cd06223">
    <property type="entry name" value="PRTases_typeI"/>
    <property type="match status" value="1"/>
</dbReference>
<feature type="domain" description="Phosphoribosyltransferase" evidence="17">
    <location>
        <begin position="15"/>
        <end position="161"/>
    </location>
</feature>
<keyword evidence="11 16" id="KW-0660">Purine salvage</keyword>
<evidence type="ECO:0000256" key="1">
    <source>
        <dbReference type="ARBA" id="ARBA00001946"/>
    </source>
</evidence>
<dbReference type="RefSeq" id="WP_084230687.1">
    <property type="nucleotide sequence ID" value="NZ_FWWR01000009.1"/>
</dbReference>
<evidence type="ECO:0000256" key="6">
    <source>
        <dbReference type="ARBA" id="ARBA00008391"/>
    </source>
</evidence>
<comment type="pathway">
    <text evidence="5">Purine metabolism; GMP biosynthesis via salvage pathway; GMP from guanine: step 1/1.</text>
</comment>
<keyword evidence="9 16" id="KW-0808">Transferase</keyword>
<dbReference type="InterPro" id="IPR005904">
    <property type="entry name" value="Hxn_phspho_trans"/>
</dbReference>
<dbReference type="GO" id="GO:0006178">
    <property type="term" value="P:guanine salvage"/>
    <property type="evidence" value="ECO:0007669"/>
    <property type="project" value="TreeGrafter"/>
</dbReference>
<reference evidence="19" key="1">
    <citation type="submission" date="2017-04" db="EMBL/GenBank/DDBJ databases">
        <authorList>
            <person name="Varghese N."/>
            <person name="Submissions S."/>
        </authorList>
    </citation>
    <scope>NUCLEOTIDE SEQUENCE [LARGE SCALE GENOMIC DNA]</scope>
    <source>
        <strain evidence="19">DSM 20463</strain>
    </source>
</reference>
<keyword evidence="7 16" id="KW-0963">Cytoplasm</keyword>
<keyword evidence="10 16" id="KW-0479">Metal-binding</keyword>
<keyword evidence="8 16" id="KW-0328">Glycosyltransferase</keyword>